<reference evidence="4" key="1">
    <citation type="journal article" date="2017" name="Front. Plant Sci.">
        <title>Climate Clever Clovers: New Paradigm to Reduce the Environmental Footprint of Ruminants by Breeding Low Methanogenic Forages Utilizing Haplotype Variation.</title>
        <authorList>
            <person name="Kaur P."/>
            <person name="Appels R."/>
            <person name="Bayer P.E."/>
            <person name="Keeble-Gagnere G."/>
            <person name="Wang J."/>
            <person name="Hirakawa H."/>
            <person name="Shirasawa K."/>
            <person name="Vercoe P."/>
            <person name="Stefanova K."/>
            <person name="Durmic Z."/>
            <person name="Nichols P."/>
            <person name="Revell C."/>
            <person name="Isobe S.N."/>
            <person name="Edwards D."/>
            <person name="Erskine W."/>
        </authorList>
    </citation>
    <scope>NUCLEOTIDE SEQUENCE [LARGE SCALE GENOMIC DNA]</scope>
    <source>
        <strain evidence="4">cv. Daliak</strain>
    </source>
</reference>
<name>A0A2Z6NR77_TRISU</name>
<dbReference type="PROSITE" id="PS50104">
    <property type="entry name" value="TIR"/>
    <property type="match status" value="1"/>
</dbReference>
<evidence type="ECO:0000256" key="1">
    <source>
        <dbReference type="ARBA" id="ARBA00023027"/>
    </source>
</evidence>
<protein>
    <recommendedName>
        <fullName evidence="2">TIR domain-containing protein</fullName>
    </recommendedName>
</protein>
<keyword evidence="1" id="KW-0520">NAD</keyword>
<sequence>MSSSILSNTVADPTLKRYDVYLSFCEEDSLSFVLGIYTALTSQHGPVVFLETQRFGSDDDQTLLRPSESTLNVIGECKIAILVLSKNYTNSRWCLDELEKITECCRTSDGLVVVPVSYDGVYSPNRRLQGVCMERLFLIFWIKSQWRKRPIWKISL</sequence>
<proteinExistence type="predicted"/>
<evidence type="ECO:0000313" key="3">
    <source>
        <dbReference type="EMBL" id="GAU46096.1"/>
    </source>
</evidence>
<evidence type="ECO:0000313" key="4">
    <source>
        <dbReference type="Proteomes" id="UP000242715"/>
    </source>
</evidence>
<dbReference type="OrthoDB" id="1905256at2759"/>
<dbReference type="AlphaFoldDB" id="A0A2Z6NR77"/>
<dbReference type="Proteomes" id="UP000242715">
    <property type="component" value="Unassembled WGS sequence"/>
</dbReference>
<accession>A0A2Z6NR77</accession>
<dbReference type="Pfam" id="PF01582">
    <property type="entry name" value="TIR"/>
    <property type="match status" value="1"/>
</dbReference>
<organism evidence="3 4">
    <name type="scientific">Trifolium subterraneum</name>
    <name type="common">Subterranean clover</name>
    <dbReference type="NCBI Taxonomy" id="3900"/>
    <lineage>
        <taxon>Eukaryota</taxon>
        <taxon>Viridiplantae</taxon>
        <taxon>Streptophyta</taxon>
        <taxon>Embryophyta</taxon>
        <taxon>Tracheophyta</taxon>
        <taxon>Spermatophyta</taxon>
        <taxon>Magnoliopsida</taxon>
        <taxon>eudicotyledons</taxon>
        <taxon>Gunneridae</taxon>
        <taxon>Pentapetalae</taxon>
        <taxon>rosids</taxon>
        <taxon>fabids</taxon>
        <taxon>Fabales</taxon>
        <taxon>Fabaceae</taxon>
        <taxon>Papilionoideae</taxon>
        <taxon>50 kb inversion clade</taxon>
        <taxon>NPAAA clade</taxon>
        <taxon>Hologalegina</taxon>
        <taxon>IRL clade</taxon>
        <taxon>Trifolieae</taxon>
        <taxon>Trifolium</taxon>
    </lineage>
</organism>
<dbReference type="GO" id="GO:0007165">
    <property type="term" value="P:signal transduction"/>
    <property type="evidence" value="ECO:0007669"/>
    <property type="project" value="InterPro"/>
</dbReference>
<evidence type="ECO:0000259" key="2">
    <source>
        <dbReference type="PROSITE" id="PS50104"/>
    </source>
</evidence>
<dbReference type="Gene3D" id="3.40.50.10140">
    <property type="entry name" value="Toll/interleukin-1 receptor homology (TIR) domain"/>
    <property type="match status" value="1"/>
</dbReference>
<keyword evidence="4" id="KW-1185">Reference proteome</keyword>
<dbReference type="SMART" id="SM00255">
    <property type="entry name" value="TIR"/>
    <property type="match status" value="1"/>
</dbReference>
<dbReference type="SUPFAM" id="SSF52200">
    <property type="entry name" value="Toll/Interleukin receptor TIR domain"/>
    <property type="match status" value="1"/>
</dbReference>
<dbReference type="InterPro" id="IPR000157">
    <property type="entry name" value="TIR_dom"/>
</dbReference>
<dbReference type="InterPro" id="IPR035897">
    <property type="entry name" value="Toll_tir_struct_dom_sf"/>
</dbReference>
<dbReference type="PANTHER" id="PTHR32009">
    <property type="entry name" value="TMV RESISTANCE PROTEIN N-LIKE"/>
    <property type="match status" value="1"/>
</dbReference>
<feature type="domain" description="TIR" evidence="2">
    <location>
        <begin position="16"/>
        <end position="156"/>
    </location>
</feature>
<dbReference type="PANTHER" id="PTHR32009:SF151">
    <property type="entry name" value="TIR DOMAIN-CONTAINING PROTEIN-RELATED"/>
    <property type="match status" value="1"/>
</dbReference>
<gene>
    <name evidence="3" type="ORF">TSUD_95680</name>
</gene>
<dbReference type="EMBL" id="DF974177">
    <property type="protein sequence ID" value="GAU46096.1"/>
    <property type="molecule type" value="Genomic_DNA"/>
</dbReference>